<dbReference type="SUPFAM" id="SSF46626">
    <property type="entry name" value="Cytochrome c"/>
    <property type="match status" value="1"/>
</dbReference>
<evidence type="ECO:0000259" key="6">
    <source>
        <dbReference type="PROSITE" id="PS51007"/>
    </source>
</evidence>
<dbReference type="Pfam" id="PF06537">
    <property type="entry name" value="DHOR"/>
    <property type="match status" value="1"/>
</dbReference>
<feature type="domain" description="Cytochrome c" evidence="6">
    <location>
        <begin position="265"/>
        <end position="396"/>
    </location>
</feature>
<dbReference type="RefSeq" id="WP_145069275.1">
    <property type="nucleotide sequence ID" value="NZ_CP036287.1"/>
</dbReference>
<feature type="chain" id="PRO_5022006768" description="Cytochrome c domain-containing protein" evidence="5">
    <location>
        <begin position="21"/>
        <end position="459"/>
    </location>
</feature>
<keyword evidence="5" id="KW-0732">Signal</keyword>
<proteinExistence type="predicted"/>
<evidence type="ECO:0000256" key="3">
    <source>
        <dbReference type="ARBA" id="ARBA00023004"/>
    </source>
</evidence>
<dbReference type="AlphaFoldDB" id="A0A518BR08"/>
<feature type="signal peptide" evidence="5">
    <location>
        <begin position="1"/>
        <end position="20"/>
    </location>
</feature>
<keyword evidence="3 4" id="KW-0408">Iron</keyword>
<dbReference type="Gene3D" id="1.10.760.10">
    <property type="entry name" value="Cytochrome c-like domain"/>
    <property type="match status" value="1"/>
</dbReference>
<reference evidence="7 8" key="1">
    <citation type="submission" date="2019-02" db="EMBL/GenBank/DDBJ databases">
        <title>Deep-cultivation of Planctomycetes and their phenomic and genomic characterization uncovers novel biology.</title>
        <authorList>
            <person name="Wiegand S."/>
            <person name="Jogler M."/>
            <person name="Boedeker C."/>
            <person name="Pinto D."/>
            <person name="Vollmers J."/>
            <person name="Rivas-Marin E."/>
            <person name="Kohn T."/>
            <person name="Peeters S.H."/>
            <person name="Heuer A."/>
            <person name="Rast P."/>
            <person name="Oberbeckmann S."/>
            <person name="Bunk B."/>
            <person name="Jeske O."/>
            <person name="Meyerdierks A."/>
            <person name="Storesund J.E."/>
            <person name="Kallscheuer N."/>
            <person name="Luecker S."/>
            <person name="Lage O.M."/>
            <person name="Pohl T."/>
            <person name="Merkel B.J."/>
            <person name="Hornburger P."/>
            <person name="Mueller R.-W."/>
            <person name="Bruemmer F."/>
            <person name="Labrenz M."/>
            <person name="Spormann A.M."/>
            <person name="Op den Camp H."/>
            <person name="Overmann J."/>
            <person name="Amann R."/>
            <person name="Jetten M.S.M."/>
            <person name="Mascher T."/>
            <person name="Medema M.H."/>
            <person name="Devos D.P."/>
            <person name="Kaster A.-K."/>
            <person name="Ovreas L."/>
            <person name="Rohde M."/>
            <person name="Galperin M.Y."/>
            <person name="Jogler C."/>
        </authorList>
    </citation>
    <scope>NUCLEOTIDE SEQUENCE [LARGE SCALE GENOMIC DNA]</scope>
    <source>
        <strain evidence="7 8">Pla133</strain>
    </source>
</reference>
<protein>
    <recommendedName>
        <fullName evidence="6">Cytochrome c domain-containing protein</fullName>
    </recommendedName>
</protein>
<keyword evidence="1 4" id="KW-0349">Heme</keyword>
<dbReference type="PANTHER" id="PTHR30600:SF4">
    <property type="entry name" value="CYTOCHROME C DOMAIN-CONTAINING PROTEIN"/>
    <property type="match status" value="1"/>
</dbReference>
<gene>
    <name evidence="7" type="ORF">Pla133_45280</name>
</gene>
<dbReference type="GO" id="GO:0046872">
    <property type="term" value="F:metal ion binding"/>
    <property type="evidence" value="ECO:0007669"/>
    <property type="project" value="UniProtKB-KW"/>
</dbReference>
<keyword evidence="8" id="KW-1185">Reference proteome</keyword>
<dbReference type="GO" id="GO:0009055">
    <property type="term" value="F:electron transfer activity"/>
    <property type="evidence" value="ECO:0007669"/>
    <property type="project" value="InterPro"/>
</dbReference>
<evidence type="ECO:0000313" key="7">
    <source>
        <dbReference type="EMBL" id="QDU69408.1"/>
    </source>
</evidence>
<dbReference type="PROSITE" id="PS51007">
    <property type="entry name" value="CYTC"/>
    <property type="match status" value="1"/>
</dbReference>
<dbReference type="GO" id="GO:0020037">
    <property type="term" value="F:heme binding"/>
    <property type="evidence" value="ECO:0007669"/>
    <property type="project" value="InterPro"/>
</dbReference>
<name>A0A518BR08_9BACT</name>
<dbReference type="InterPro" id="IPR010538">
    <property type="entry name" value="DHOR"/>
</dbReference>
<organism evidence="7 8">
    <name type="scientific">Engelhardtia mirabilis</name>
    <dbReference type="NCBI Taxonomy" id="2528011"/>
    <lineage>
        <taxon>Bacteria</taxon>
        <taxon>Pseudomonadati</taxon>
        <taxon>Planctomycetota</taxon>
        <taxon>Planctomycetia</taxon>
        <taxon>Planctomycetia incertae sedis</taxon>
        <taxon>Engelhardtia</taxon>
    </lineage>
</organism>
<dbReference type="PANTHER" id="PTHR30600">
    <property type="entry name" value="CYTOCHROME C PEROXIDASE-RELATED"/>
    <property type="match status" value="1"/>
</dbReference>
<dbReference type="KEGG" id="pbap:Pla133_45280"/>
<evidence type="ECO:0000256" key="2">
    <source>
        <dbReference type="ARBA" id="ARBA00022723"/>
    </source>
</evidence>
<dbReference type="GO" id="GO:0004130">
    <property type="term" value="F:cytochrome-c peroxidase activity"/>
    <property type="evidence" value="ECO:0007669"/>
    <property type="project" value="TreeGrafter"/>
</dbReference>
<evidence type="ECO:0000313" key="8">
    <source>
        <dbReference type="Proteomes" id="UP000316921"/>
    </source>
</evidence>
<dbReference type="InterPro" id="IPR009056">
    <property type="entry name" value="Cyt_c-like_dom"/>
</dbReference>
<accession>A0A518BR08</accession>
<sequence length="459" mass="48342" precursor="true">MRNLTIISCAALTLVGLAHAQEFQPRMGEPVRGLTPTQLAAFEAGKLEFETVLGKADGLGPIFNDSSCAQCHTTPDIGGSSTRTVTRFGLAATGGNPFDPLTAFGGSLLQSSALAEMPPEHFDAIPAMADVIIHRVTPHTFGAGLLEAVPSTDIEFGELNPPNGFVSGRVHWATPVEGGPLTAGRFGWKGGVPTVMTFSADASVNELGLSNRFFTADNAPQGDPALLALYDTVADPEDSIVPGAGRIDRQTDFQRYLAAPPQTPRSGMAGESVFTSIGCASCHTPQFTTGTAPEAALSGRTIRPYGDFLLHDMGVLGDGIVDGMASETEMSTRALWGMSSRDAFLHDGRATGGSFAQNVAAAIMWHDGEANFARLNFNALTPSDVDDLMGFLRSLGRAEFDNDLDGDVTVFDWFFLEPLFTAPGAGTVTPDSPGAEADIDADGDLDLEDFMQLQLAFTG</sequence>
<dbReference type="InterPro" id="IPR036909">
    <property type="entry name" value="Cyt_c-like_dom_sf"/>
</dbReference>
<dbReference type="EMBL" id="CP036287">
    <property type="protein sequence ID" value="QDU69408.1"/>
    <property type="molecule type" value="Genomic_DNA"/>
</dbReference>
<keyword evidence="2 4" id="KW-0479">Metal-binding</keyword>
<evidence type="ECO:0000256" key="5">
    <source>
        <dbReference type="SAM" id="SignalP"/>
    </source>
</evidence>
<evidence type="ECO:0000256" key="1">
    <source>
        <dbReference type="ARBA" id="ARBA00022617"/>
    </source>
</evidence>
<dbReference type="InterPro" id="IPR051395">
    <property type="entry name" value="Cytochrome_c_Peroxidase/MauG"/>
</dbReference>
<evidence type="ECO:0000256" key="4">
    <source>
        <dbReference type="PROSITE-ProRule" id="PRU00433"/>
    </source>
</evidence>
<dbReference type="Proteomes" id="UP000316921">
    <property type="component" value="Chromosome"/>
</dbReference>